<dbReference type="PROSITE" id="PS51257">
    <property type="entry name" value="PROKAR_LIPOPROTEIN"/>
    <property type="match status" value="1"/>
</dbReference>
<dbReference type="EMBL" id="JNVC02000005">
    <property type="protein sequence ID" value="KEZ52118.1"/>
    <property type="molecule type" value="Genomic_DNA"/>
</dbReference>
<dbReference type="Proteomes" id="UP000028549">
    <property type="component" value="Unassembled WGS sequence"/>
</dbReference>
<sequence>MKRTIFGASMLLLLGACSQDHSIYEENEREKAIGEKIFHELSKEEYNNVAGHIVAEGIIEEKQTIAFLIRPPEGVSYSTLKQNATDGINHVLNENDISGYTIEIKKEPKW</sequence>
<accession>A0A084GXQ6</accession>
<evidence type="ECO:0000313" key="2">
    <source>
        <dbReference type="Proteomes" id="UP000028549"/>
    </source>
</evidence>
<reference evidence="1 2" key="1">
    <citation type="journal article" date="2005" name="Int. J. Syst. Evol. Microbiol.">
        <title>Bacillus cibi sp. nov., isolated from jeotgal, a traditional Korean fermented seafood.</title>
        <authorList>
            <person name="Yoon J.H."/>
            <person name="Lee C.H."/>
            <person name="Oh T.K."/>
        </authorList>
    </citation>
    <scope>NUCLEOTIDE SEQUENCE [LARGE SCALE GENOMIC DNA]</scope>
    <source>
        <strain evidence="1 2">DSM 16189</strain>
    </source>
</reference>
<gene>
    <name evidence="1" type="ORF">GS18_0213615</name>
</gene>
<protein>
    <recommendedName>
        <fullName evidence="3">Lipoprotein</fullName>
    </recommendedName>
</protein>
<keyword evidence="2" id="KW-1185">Reference proteome</keyword>
<evidence type="ECO:0000313" key="1">
    <source>
        <dbReference type="EMBL" id="KEZ52118.1"/>
    </source>
</evidence>
<organism evidence="1 2">
    <name type="scientific">Metabacillus indicus</name>
    <name type="common">Bacillus indicus</name>
    <dbReference type="NCBI Taxonomy" id="246786"/>
    <lineage>
        <taxon>Bacteria</taxon>
        <taxon>Bacillati</taxon>
        <taxon>Bacillota</taxon>
        <taxon>Bacilli</taxon>
        <taxon>Bacillales</taxon>
        <taxon>Bacillaceae</taxon>
        <taxon>Metabacillus</taxon>
    </lineage>
</organism>
<dbReference type="RefSeq" id="WP_029566951.1">
    <property type="nucleotide sequence ID" value="NZ_JNVC02000005.1"/>
</dbReference>
<name>A0A084GXQ6_METID</name>
<evidence type="ECO:0008006" key="3">
    <source>
        <dbReference type="Google" id="ProtNLM"/>
    </source>
</evidence>
<dbReference type="AlphaFoldDB" id="A0A084GXQ6"/>
<comment type="caution">
    <text evidence="1">The sequence shown here is derived from an EMBL/GenBank/DDBJ whole genome shotgun (WGS) entry which is preliminary data.</text>
</comment>
<proteinExistence type="predicted"/>